<dbReference type="OMA" id="CFINGCT"/>
<dbReference type="CDD" id="cd11496">
    <property type="entry name" value="SLC6sbd-TauT-like"/>
    <property type="match status" value="1"/>
</dbReference>
<organism evidence="11 12">
    <name type="scientific">Acanthaster planci</name>
    <name type="common">Crown-of-thorns starfish</name>
    <dbReference type="NCBI Taxonomy" id="133434"/>
    <lineage>
        <taxon>Eukaryota</taxon>
        <taxon>Metazoa</taxon>
        <taxon>Echinodermata</taxon>
        <taxon>Eleutherozoa</taxon>
        <taxon>Asterozoa</taxon>
        <taxon>Asteroidea</taxon>
        <taxon>Valvatacea</taxon>
        <taxon>Valvatida</taxon>
        <taxon>Acanthasteridae</taxon>
        <taxon>Acanthaster</taxon>
    </lineage>
</organism>
<dbReference type="GO" id="GO:0005886">
    <property type="term" value="C:plasma membrane"/>
    <property type="evidence" value="ECO:0007669"/>
    <property type="project" value="TreeGrafter"/>
</dbReference>
<feature type="transmembrane region" description="Helical" evidence="10">
    <location>
        <begin position="272"/>
        <end position="292"/>
    </location>
</feature>
<comment type="subcellular location">
    <subcellularLocation>
        <location evidence="1">Membrane</location>
        <topology evidence="1">Multi-pass membrane protein</topology>
    </subcellularLocation>
</comment>
<dbReference type="GeneID" id="110984802"/>
<dbReference type="PROSITE" id="PS00610">
    <property type="entry name" value="NA_NEUROTRAN_SYMP_1"/>
    <property type="match status" value="1"/>
</dbReference>
<dbReference type="OrthoDB" id="6581954at2759"/>
<evidence type="ECO:0000256" key="2">
    <source>
        <dbReference type="ARBA" id="ARBA00022448"/>
    </source>
</evidence>
<dbReference type="PANTHER" id="PTHR11616:SF254">
    <property type="entry name" value="TRANSPORTER"/>
    <property type="match status" value="1"/>
</dbReference>
<feature type="binding site" evidence="6">
    <location>
        <position position="102"/>
    </location>
    <ligand>
        <name>Na(+)</name>
        <dbReference type="ChEBI" id="CHEBI:29101"/>
        <label>1</label>
    </ligand>
</feature>
<reference evidence="12" key="1">
    <citation type="submission" date="2025-08" db="UniProtKB">
        <authorList>
            <consortium name="RefSeq"/>
        </authorList>
    </citation>
    <scope>IDENTIFICATION</scope>
</reference>
<dbReference type="GO" id="GO:0046872">
    <property type="term" value="F:metal ion binding"/>
    <property type="evidence" value="ECO:0007669"/>
    <property type="project" value="UniProtKB-KW"/>
</dbReference>
<dbReference type="PROSITE" id="PS50267">
    <property type="entry name" value="NA_NEUROTRAN_SYMP_3"/>
    <property type="match status" value="1"/>
</dbReference>
<feature type="transmembrane region" description="Helical" evidence="10">
    <location>
        <begin position="301"/>
        <end position="323"/>
    </location>
</feature>
<evidence type="ECO:0000256" key="10">
    <source>
        <dbReference type="SAM" id="Phobius"/>
    </source>
</evidence>
<feature type="binding site" evidence="6">
    <location>
        <position position="454"/>
    </location>
    <ligand>
        <name>Na(+)</name>
        <dbReference type="ChEBI" id="CHEBI:29101"/>
        <label>1</label>
    </ligand>
</feature>
<evidence type="ECO:0000256" key="9">
    <source>
        <dbReference type="SAM" id="MobiDB-lite"/>
    </source>
</evidence>
<proteinExistence type="inferred from homology"/>
<keyword evidence="2 8" id="KW-0813">Transport</keyword>
<feature type="transmembrane region" description="Helical" evidence="10">
    <location>
        <begin position="383"/>
        <end position="409"/>
    </location>
</feature>
<dbReference type="AlphaFoldDB" id="A0A8B7Z897"/>
<dbReference type="PRINTS" id="PR00176">
    <property type="entry name" value="NANEUSMPORT"/>
</dbReference>
<dbReference type="GO" id="GO:0015293">
    <property type="term" value="F:symporter activity"/>
    <property type="evidence" value="ECO:0007669"/>
    <property type="project" value="UniProtKB-KW"/>
</dbReference>
<feature type="binding site" evidence="6">
    <location>
        <position position="105"/>
    </location>
    <ligand>
        <name>Na(+)</name>
        <dbReference type="ChEBI" id="CHEBI:29101"/>
        <label>1</label>
    </ligand>
</feature>
<evidence type="ECO:0000256" key="3">
    <source>
        <dbReference type="ARBA" id="ARBA00022692"/>
    </source>
</evidence>
<evidence type="ECO:0000256" key="8">
    <source>
        <dbReference type="RuleBase" id="RU003732"/>
    </source>
</evidence>
<feature type="compositionally biased region" description="Basic and acidic residues" evidence="9">
    <location>
        <begin position="687"/>
        <end position="698"/>
    </location>
</feature>
<feature type="transmembrane region" description="Helical" evidence="10">
    <location>
        <begin position="96"/>
        <end position="114"/>
    </location>
</feature>
<feature type="transmembrane region" description="Helical" evidence="10">
    <location>
        <begin position="442"/>
        <end position="463"/>
    </location>
</feature>
<dbReference type="RefSeq" id="XP_022101025.1">
    <property type="nucleotide sequence ID" value="XM_022245333.1"/>
</dbReference>
<feature type="transmembrane region" description="Helical" evidence="10">
    <location>
        <begin position="602"/>
        <end position="621"/>
    </location>
</feature>
<keyword evidence="6" id="KW-0915">Sodium</keyword>
<evidence type="ECO:0000256" key="1">
    <source>
        <dbReference type="ARBA" id="ARBA00004141"/>
    </source>
</evidence>
<keyword evidence="8" id="KW-0769">Symport</keyword>
<evidence type="ECO:0000313" key="12">
    <source>
        <dbReference type="RefSeq" id="XP_022101025.1"/>
    </source>
</evidence>
<keyword evidence="4 10" id="KW-1133">Transmembrane helix</keyword>
<feature type="binding site" evidence="6">
    <location>
        <position position="389"/>
    </location>
    <ligand>
        <name>Na(+)</name>
        <dbReference type="ChEBI" id="CHEBI:29101"/>
        <label>1</label>
    </ligand>
</feature>
<feature type="binding site" evidence="6">
    <location>
        <position position="104"/>
    </location>
    <ligand>
        <name>Na(+)</name>
        <dbReference type="ChEBI" id="CHEBI:29101"/>
        <label>1</label>
    </ligand>
</feature>
<dbReference type="KEGG" id="aplc:110984802"/>
<accession>A0A8B7Z897</accession>
<dbReference type="NCBIfam" id="NF037979">
    <property type="entry name" value="Na_transp"/>
    <property type="match status" value="1"/>
</dbReference>
<evidence type="ECO:0000256" key="7">
    <source>
        <dbReference type="PIRSR" id="PIRSR600175-2"/>
    </source>
</evidence>
<feature type="transmembrane region" description="Helical" evidence="10">
    <location>
        <begin position="557"/>
        <end position="582"/>
    </location>
</feature>
<feature type="transmembrane region" description="Helical" evidence="10">
    <location>
        <begin position="516"/>
        <end position="536"/>
    </location>
</feature>
<evidence type="ECO:0000256" key="5">
    <source>
        <dbReference type="ARBA" id="ARBA00023136"/>
    </source>
</evidence>
<gene>
    <name evidence="12" type="primary">LOC110984802</name>
</gene>
<feature type="disulfide bond" evidence="7">
    <location>
        <begin position="207"/>
        <end position="216"/>
    </location>
</feature>
<feature type="binding site" evidence="6">
    <location>
        <position position="109"/>
    </location>
    <ligand>
        <name>Na(+)</name>
        <dbReference type="ChEBI" id="CHEBI:29101"/>
        <label>1</label>
    </ligand>
</feature>
<feature type="transmembrane region" description="Helical" evidence="10">
    <location>
        <begin position="484"/>
        <end position="510"/>
    </location>
</feature>
<keyword evidence="3 8" id="KW-0812">Transmembrane</keyword>
<name>A0A8B7Z897_ACAPL</name>
<feature type="transmembrane region" description="Helical" evidence="10">
    <location>
        <begin position="126"/>
        <end position="147"/>
    </location>
</feature>
<dbReference type="InterPro" id="IPR000175">
    <property type="entry name" value="Na/ntran_symport"/>
</dbReference>
<feature type="transmembrane region" description="Helical" evidence="10">
    <location>
        <begin position="168"/>
        <end position="196"/>
    </location>
</feature>
<dbReference type="PANTHER" id="PTHR11616">
    <property type="entry name" value="SODIUM/CHLORIDE DEPENDENT TRANSPORTER"/>
    <property type="match status" value="1"/>
</dbReference>
<dbReference type="Pfam" id="PF00209">
    <property type="entry name" value="SNF"/>
    <property type="match status" value="1"/>
</dbReference>
<feature type="binding site" evidence="6">
    <location>
        <position position="357"/>
    </location>
    <ligand>
        <name>Na(+)</name>
        <dbReference type="ChEBI" id="CHEBI:29101"/>
        <label>1</label>
    </ligand>
</feature>
<dbReference type="GO" id="GO:0035725">
    <property type="term" value="P:sodium ion transmembrane transport"/>
    <property type="evidence" value="ECO:0007669"/>
    <property type="project" value="TreeGrafter"/>
</dbReference>
<feature type="binding site" evidence="6">
    <location>
        <position position="457"/>
    </location>
    <ligand>
        <name>Na(+)</name>
        <dbReference type="ChEBI" id="CHEBI:29101"/>
        <label>1</label>
    </ligand>
</feature>
<keyword evidence="11" id="KW-1185">Reference proteome</keyword>
<feature type="binding site" evidence="6">
    <location>
        <position position="458"/>
    </location>
    <ligand>
        <name>Na(+)</name>
        <dbReference type="ChEBI" id="CHEBI:29101"/>
        <label>1</label>
    </ligand>
</feature>
<sequence>MEKYSVGSRKALENVDGLGTGTLPPLEEQTGMTIASGADGEPSSYENMVEVNGAIEVISKGATFDADREDADKDRCDCEEEEEEVRREGWGNKVDFIMACIGYAVGLGNVWRFPYLCYKNGGGAFLVPYFISLVACGVPMFFMEVSLGQLMQTGGIGTWDVFPALKGVGLAAANIAAMLNIYYIVICAWSIFYFFASFSSPLPWRSCRNDWNNVYCLDRELQDNLTVEARNESFLTTNGSLLHRNLSESPAQQYWERRVLSVSTGMNVVGSVRWELVGCVGLAWVLTFLCIWRGVKTTGKIVWFTALVPYVILLILLINGLLLEGSMDGLRFYVTPTFDKLGEPTVWVDAATQIFFSYGVGIGSLISLGSYNPYRNNCFFDTIVVGVVNAATSLFAGLVIFAVLGYMAFIQDVHVKDVVDEGPGLAFVAYPTAVDTMAGAPFWSVLFFGMLIMLGLDSQFCVVEGFATSIMDAWPRMNLRKRRTLFLVSICVLDFFLNLFCITEGGIYIFQLMDSYAASGMPLLWVAGWECMAISYGYGARRFYGDIGSMLTFKPGWFWPVSWMVLTPVVSFGIFLFSLIAYQGPKYGEDYTYPKTGEMLGWLMALAPMQWIPTYAVYLYFSTPGTVRERLHVMTTPRVFPKIPVQAPPSNDRAPPDDELPMTHLDTTQRVPEDPPPGFKTITARKANADDRQHYDHA</sequence>
<dbReference type="GO" id="GO:0006865">
    <property type="term" value="P:amino acid transport"/>
    <property type="evidence" value="ECO:0007669"/>
    <property type="project" value="TreeGrafter"/>
</dbReference>
<comment type="similarity">
    <text evidence="8">Belongs to the sodium:neurotransmitter symporter (SNF) (TC 2.A.22) family.</text>
</comment>
<evidence type="ECO:0000313" key="11">
    <source>
        <dbReference type="Proteomes" id="UP000694845"/>
    </source>
</evidence>
<protein>
    <recommendedName>
        <fullName evidence="8">Transporter</fullName>
    </recommendedName>
</protein>
<dbReference type="Proteomes" id="UP000694845">
    <property type="component" value="Unplaced"/>
</dbReference>
<dbReference type="InterPro" id="IPR037272">
    <property type="entry name" value="SNS_sf"/>
</dbReference>
<keyword evidence="6" id="KW-0479">Metal-binding</keyword>
<keyword evidence="7" id="KW-1015">Disulfide bond</keyword>
<evidence type="ECO:0000256" key="6">
    <source>
        <dbReference type="PIRSR" id="PIRSR600175-1"/>
    </source>
</evidence>
<feature type="transmembrane region" description="Helical" evidence="10">
    <location>
        <begin position="350"/>
        <end position="371"/>
    </location>
</feature>
<feature type="region of interest" description="Disordered" evidence="9">
    <location>
        <begin position="642"/>
        <end position="698"/>
    </location>
</feature>
<evidence type="ECO:0000256" key="4">
    <source>
        <dbReference type="ARBA" id="ARBA00022989"/>
    </source>
</evidence>
<keyword evidence="5 10" id="KW-0472">Membrane</keyword>
<dbReference type="SUPFAM" id="SSF161070">
    <property type="entry name" value="SNF-like"/>
    <property type="match status" value="1"/>
</dbReference>